<dbReference type="KEGG" id="cam:101495820"/>
<dbReference type="AlphaFoldDB" id="A0A1S2XE72"/>
<dbReference type="PANTHER" id="PTHR33167">
    <property type="entry name" value="TRANSCRIPTION FACTOR, PUTATIVE (DUF863)-RELATED"/>
    <property type="match status" value="1"/>
</dbReference>
<name>A0A1S2XE72_CICAR</name>
<organism evidence="1 2">
    <name type="scientific">Cicer arietinum</name>
    <name type="common">Chickpea</name>
    <name type="synonym">Garbanzo</name>
    <dbReference type="NCBI Taxonomy" id="3827"/>
    <lineage>
        <taxon>Eukaryota</taxon>
        <taxon>Viridiplantae</taxon>
        <taxon>Streptophyta</taxon>
        <taxon>Embryophyta</taxon>
        <taxon>Tracheophyta</taxon>
        <taxon>Spermatophyta</taxon>
        <taxon>Magnoliopsida</taxon>
        <taxon>eudicotyledons</taxon>
        <taxon>Gunneridae</taxon>
        <taxon>Pentapetalae</taxon>
        <taxon>rosids</taxon>
        <taxon>fabids</taxon>
        <taxon>Fabales</taxon>
        <taxon>Fabaceae</taxon>
        <taxon>Papilionoideae</taxon>
        <taxon>50 kb inversion clade</taxon>
        <taxon>NPAAA clade</taxon>
        <taxon>Hologalegina</taxon>
        <taxon>IRL clade</taxon>
        <taxon>Cicereae</taxon>
        <taxon>Cicer</taxon>
    </lineage>
</organism>
<dbReference type="Proteomes" id="UP000087171">
    <property type="component" value="Chromosome Ca1"/>
</dbReference>
<dbReference type="PaxDb" id="3827-XP_004487951.1"/>
<reference evidence="2" key="2">
    <citation type="submission" date="2025-08" db="UniProtKB">
        <authorList>
            <consortium name="RefSeq"/>
        </authorList>
    </citation>
    <scope>IDENTIFICATION</scope>
    <source>
        <tissue evidence="2">Etiolated seedlings</tissue>
    </source>
</reference>
<evidence type="ECO:0000313" key="2">
    <source>
        <dbReference type="RefSeq" id="XP_004487951.1"/>
    </source>
</evidence>
<keyword evidence="1" id="KW-1185">Reference proteome</keyword>
<dbReference type="eggNOG" id="ENOG502RMNH">
    <property type="taxonomic scope" value="Eukaryota"/>
</dbReference>
<dbReference type="PANTHER" id="PTHR33167:SF33">
    <property type="entry name" value="MYB-CC TYPE TRANSCRIPTION FACTOR LHEQLE-CONTAINING DOMAIN-CONTAINING PROTEIN"/>
    <property type="match status" value="1"/>
</dbReference>
<proteinExistence type="predicted"/>
<dbReference type="RefSeq" id="XP_004487951.1">
    <property type="nucleotide sequence ID" value="XM_004487894.3"/>
</dbReference>
<gene>
    <name evidence="2" type="primary">LOC101495820</name>
</gene>
<dbReference type="GeneID" id="101495820"/>
<protein>
    <submittedName>
        <fullName evidence="2">Uncharacterized protein LOC101495820</fullName>
    </submittedName>
</protein>
<dbReference type="STRING" id="3827.A0A1S2XE72"/>
<accession>A0A1S2XE72</accession>
<evidence type="ECO:0000313" key="1">
    <source>
        <dbReference type="Proteomes" id="UP000087171"/>
    </source>
</evidence>
<dbReference type="OrthoDB" id="1928288at2759"/>
<reference evidence="1" key="1">
    <citation type="journal article" date="2013" name="Nat. Biotechnol.">
        <title>Draft genome sequence of chickpea (Cicer arietinum) provides a resource for trait improvement.</title>
        <authorList>
            <person name="Varshney R.K."/>
            <person name="Song C."/>
            <person name="Saxena R.K."/>
            <person name="Azam S."/>
            <person name="Yu S."/>
            <person name="Sharpe A.G."/>
            <person name="Cannon S."/>
            <person name="Baek J."/>
            <person name="Rosen B.D."/>
            <person name="Tar'an B."/>
            <person name="Millan T."/>
            <person name="Zhang X."/>
            <person name="Ramsay L.D."/>
            <person name="Iwata A."/>
            <person name="Wang Y."/>
            <person name="Nelson W."/>
            <person name="Farmer A.D."/>
            <person name="Gaur P.M."/>
            <person name="Soderlund C."/>
            <person name="Penmetsa R.V."/>
            <person name="Xu C."/>
            <person name="Bharti A.K."/>
            <person name="He W."/>
            <person name="Winter P."/>
            <person name="Zhao S."/>
            <person name="Hane J.K."/>
            <person name="Carrasquilla-Garcia N."/>
            <person name="Condie J.A."/>
            <person name="Upadhyaya H.D."/>
            <person name="Luo M.C."/>
            <person name="Thudi M."/>
            <person name="Gowda C.L."/>
            <person name="Singh N.P."/>
            <person name="Lichtenzveig J."/>
            <person name="Gali K.K."/>
            <person name="Rubio J."/>
            <person name="Nadarajan N."/>
            <person name="Dolezel J."/>
            <person name="Bansal K.C."/>
            <person name="Xu X."/>
            <person name="Edwards D."/>
            <person name="Zhang G."/>
            <person name="Kahl G."/>
            <person name="Gil J."/>
            <person name="Singh K.B."/>
            <person name="Datta S.K."/>
            <person name="Jackson S.A."/>
            <person name="Wang J."/>
            <person name="Cook D.R."/>
        </authorList>
    </citation>
    <scope>NUCLEOTIDE SEQUENCE [LARGE SCALE GENOMIC DNA]</scope>
    <source>
        <strain evidence="1">cv. CDC Frontier</strain>
    </source>
</reference>
<sequence length="284" mass="32404">MGTKIEYSINPLAPSIDCNNFSTVCGVDVWEYYQNKGVKLSNNHCNIIGVNNLQVPMDRILDRSYIDSIRKTMQMHEDIFKNQVKELHRVYNVQKVLMDEVKNETKQNKYWTPMNGIGINHPYFLQQQNQATQISFSHVQILKEELYIKERSGSCSGEIIKRQRDFDLEKPASERDIFSGASVCDEAFQSCKISNDGCDEEMEVDLTLCIGNNQDNKKKKKNRSYLIPLGCSDSPNGMKNSYVCFQSDRVGDCSDPTTPISSSSVTFDQDKKGPHWLSQGLKLK</sequence>